<protein>
    <submittedName>
        <fullName evidence="3">Uncharacterized protein</fullName>
    </submittedName>
</protein>
<feature type="region of interest" description="Disordered" evidence="2">
    <location>
        <begin position="331"/>
        <end position="362"/>
    </location>
</feature>
<gene>
    <name evidence="3" type="ORF">OHK93_008450</name>
</gene>
<evidence type="ECO:0000313" key="4">
    <source>
        <dbReference type="Proteomes" id="UP001161017"/>
    </source>
</evidence>
<organism evidence="3 4">
    <name type="scientific">Ramalina farinacea</name>
    <dbReference type="NCBI Taxonomy" id="258253"/>
    <lineage>
        <taxon>Eukaryota</taxon>
        <taxon>Fungi</taxon>
        <taxon>Dikarya</taxon>
        <taxon>Ascomycota</taxon>
        <taxon>Pezizomycotina</taxon>
        <taxon>Lecanoromycetes</taxon>
        <taxon>OSLEUM clade</taxon>
        <taxon>Lecanoromycetidae</taxon>
        <taxon>Lecanorales</taxon>
        <taxon>Lecanorineae</taxon>
        <taxon>Ramalinaceae</taxon>
        <taxon>Ramalina</taxon>
    </lineage>
</organism>
<evidence type="ECO:0000256" key="1">
    <source>
        <dbReference type="SAM" id="Coils"/>
    </source>
</evidence>
<dbReference type="AlphaFoldDB" id="A0AA43QNL0"/>
<keyword evidence="4" id="KW-1185">Reference proteome</keyword>
<evidence type="ECO:0000256" key="2">
    <source>
        <dbReference type="SAM" id="MobiDB-lite"/>
    </source>
</evidence>
<feature type="region of interest" description="Disordered" evidence="2">
    <location>
        <begin position="62"/>
        <end position="111"/>
    </location>
</feature>
<comment type="caution">
    <text evidence="3">The sequence shown here is derived from an EMBL/GenBank/DDBJ whole genome shotgun (WGS) entry which is preliminary data.</text>
</comment>
<name>A0AA43QNL0_9LECA</name>
<evidence type="ECO:0000313" key="3">
    <source>
        <dbReference type="EMBL" id="MDI1489172.1"/>
    </source>
</evidence>
<sequence>MNHTDFLRIVDVLEANTRLCSRIIGVTEGSTPIWNYSGLRDEVETTKKLITDLKVGISSKIEAQSDGSEDSDHQSPIYTPSHTESHDESNNDTSDLDQIAGPPIDTPEQSSLSKVDVITIRDTLAPSLKKLANKDDVLAPLKHNIAQRDQFTDFCDEARVIDGVNTKAATAFQKTLVSKIDTLQKDLESLADNVAGLDVKIERLRVQSETDMAQLRTDLSDRAEHAVKPNLMSNEQYNSLKKDIVAAVEEKSARQISQLRDDILQAVRTVGLGNTVKEGPTMGSNSAPARPFSEICPGYTSQYETPSYYPQGTTMPRNGLSSVVPGQENPTQRFRHLPNYGPNTTTSLERKPSPTPLCTRWL</sequence>
<dbReference type="EMBL" id="JAPUFD010000009">
    <property type="protein sequence ID" value="MDI1489172.1"/>
    <property type="molecule type" value="Genomic_DNA"/>
</dbReference>
<dbReference type="Proteomes" id="UP001161017">
    <property type="component" value="Unassembled WGS sequence"/>
</dbReference>
<reference evidence="3" key="1">
    <citation type="journal article" date="2023" name="Genome Biol. Evol.">
        <title>First Whole Genome Sequence and Flow Cytometry Genome Size Data for the Lichen-Forming Fungus Ramalina farinacea (Ascomycota).</title>
        <authorList>
            <person name="Llewellyn T."/>
            <person name="Mian S."/>
            <person name="Hill R."/>
            <person name="Leitch I.J."/>
            <person name="Gaya E."/>
        </authorList>
    </citation>
    <scope>NUCLEOTIDE SEQUENCE</scope>
    <source>
        <strain evidence="3">LIQ254RAFAR</strain>
    </source>
</reference>
<accession>A0AA43QNL0</accession>
<feature type="coiled-coil region" evidence="1">
    <location>
        <begin position="173"/>
        <end position="207"/>
    </location>
</feature>
<proteinExistence type="predicted"/>
<keyword evidence="1" id="KW-0175">Coiled coil</keyword>